<organism evidence="9">
    <name type="scientific">Roseihalotalea indica</name>
    <dbReference type="NCBI Taxonomy" id="2867963"/>
    <lineage>
        <taxon>Bacteria</taxon>
        <taxon>Pseudomonadati</taxon>
        <taxon>Bacteroidota</taxon>
        <taxon>Cytophagia</taxon>
        <taxon>Cytophagales</taxon>
        <taxon>Catalimonadaceae</taxon>
        <taxon>Roseihalotalea</taxon>
    </lineage>
</organism>
<dbReference type="InterPro" id="IPR012910">
    <property type="entry name" value="Plug_dom"/>
</dbReference>
<dbReference type="InterPro" id="IPR023996">
    <property type="entry name" value="TonB-dep_OMP_SusC/RagA"/>
</dbReference>
<evidence type="ECO:0000256" key="7">
    <source>
        <dbReference type="PROSITE-ProRule" id="PRU01360"/>
    </source>
</evidence>
<dbReference type="SUPFAM" id="SSF49464">
    <property type="entry name" value="Carboxypeptidase regulatory domain-like"/>
    <property type="match status" value="1"/>
</dbReference>
<dbReference type="AlphaFoldDB" id="A0AA49JIL2"/>
<keyword evidence="5 7" id="KW-0472">Membrane</keyword>
<protein>
    <submittedName>
        <fullName evidence="9">TonB-dependent receptor</fullName>
    </submittedName>
</protein>
<dbReference type="InterPro" id="IPR036942">
    <property type="entry name" value="Beta-barrel_TonB_sf"/>
</dbReference>
<dbReference type="Pfam" id="PF07715">
    <property type="entry name" value="Plug"/>
    <property type="match status" value="1"/>
</dbReference>
<feature type="domain" description="TonB-dependent receptor plug" evidence="8">
    <location>
        <begin position="159"/>
        <end position="261"/>
    </location>
</feature>
<dbReference type="NCBIfam" id="TIGR04057">
    <property type="entry name" value="SusC_RagA_signa"/>
    <property type="match status" value="1"/>
</dbReference>
<dbReference type="SUPFAM" id="SSF56935">
    <property type="entry name" value="Porins"/>
    <property type="match status" value="1"/>
</dbReference>
<keyword evidence="2 7" id="KW-0813">Transport</keyword>
<accession>A0AA49JIL2</accession>
<evidence type="ECO:0000259" key="8">
    <source>
        <dbReference type="Pfam" id="PF07715"/>
    </source>
</evidence>
<keyword evidence="9" id="KW-0675">Receptor</keyword>
<evidence type="ECO:0000256" key="3">
    <source>
        <dbReference type="ARBA" id="ARBA00022452"/>
    </source>
</evidence>
<comment type="similarity">
    <text evidence="7">Belongs to the TonB-dependent receptor family.</text>
</comment>
<gene>
    <name evidence="9" type="ORF">K4G66_25105</name>
</gene>
<dbReference type="GO" id="GO:0009279">
    <property type="term" value="C:cell outer membrane"/>
    <property type="evidence" value="ECO:0007669"/>
    <property type="project" value="UniProtKB-SubCell"/>
</dbReference>
<dbReference type="EMBL" id="CP120682">
    <property type="protein sequence ID" value="WKN35652.1"/>
    <property type="molecule type" value="Genomic_DNA"/>
</dbReference>
<sequence>MIGTLPNLREQTERMPCKSAVWSIKRPPQRKTRTIVRGILILFIMLGPQYASAHVPEVKIFQAADISVSGTVTSEDDGEELPGVNILIKGTAIGTVTDVDGSFTINAPNEQATLVFSSIGFVTQEVALNSRTVLDIKMQADITSLSEVVVVGYGTQVKRNVTGSIASIDMSNSTEDVSIAESMTGVPGVQFTETGRPGQIGNLLIRGQNSLSGNNSPLIVLDGIIFNGSLADINPQDIKSMDVLKDASSTAIYGSRAANGVILITSKMGASQKPAISVNAFQGLSNWASEVKLLSPERYIQRRLDWRRQSGLEADPANIANYISSTEAENYSNGVSHDPWDEIAQQGKTSSLHLSVSGNTEFTNYYLSASLSDEKGLVYNDNQTRSTFRANINTKITDWLTLGTNSTFSNRDLSGVSASVRNAYRISPLGTWYYPDGHPTQFPVADEQAGSNPIRDAILTDNEEIYSNLFSNFYADIDVPFVRGLSYRVNFSPSLLWSHNYNFVRQDEHVTFNNTSASKLNQTEYKWVLENILTYERSIGENHAIDLTLLYSRNHYDLETTTAEANLFNVDVLGYNNLGLGSIPVVSSTAEEIGGLSYMARLNYRFKNRYLLTLTTRRDGSSVFAVKNKYATFPSGALAWVASDEPFLEGVDFLDMLKVRLSYGAVGNQAIEPYQSLSLSDTERYVYGNGGSSSLGVVTSTLGNENLTWETTYTSNLGVDFDLFAGRISGSLELYNSNTKDLLVRRIIPVMNGYTSILTNIGQVNNKGVELMLNTVNIQRNKFQWNSTLTFTHNKNEIVHLFRTDLDGDGREDDNIANSWFIGQPINSYYDYVFDGIYQEGDDDIPAGSQPGFVRVKDANGDGEINADDRRVVASGGNPRYQFSLRNNFSYGNFTLTVFINSMLGWEEPFNLINPLVPGRSLNQLDAGWWTSENQSNTRPSLTYSNPLNTNWYVSRDFVRIQDISLGYDFDQAVLEKIRLSKLRLYLTVKNAALFTDWLGTDPESGGSYLSEQGSEDLYPMPRTFLLGANISF</sequence>
<dbReference type="PROSITE" id="PS52016">
    <property type="entry name" value="TONB_DEPENDENT_REC_3"/>
    <property type="match status" value="1"/>
</dbReference>
<keyword evidence="3 7" id="KW-1134">Transmembrane beta strand</keyword>
<dbReference type="Gene3D" id="2.40.170.20">
    <property type="entry name" value="TonB-dependent receptor, beta-barrel domain"/>
    <property type="match status" value="1"/>
</dbReference>
<dbReference type="Pfam" id="PF13715">
    <property type="entry name" value="CarbopepD_reg_2"/>
    <property type="match status" value="1"/>
</dbReference>
<proteinExistence type="inferred from homology"/>
<keyword evidence="4 7" id="KW-0812">Transmembrane</keyword>
<evidence type="ECO:0000256" key="6">
    <source>
        <dbReference type="ARBA" id="ARBA00023237"/>
    </source>
</evidence>
<reference evidence="9" key="2">
    <citation type="journal article" date="2024" name="Antonie Van Leeuwenhoek">
        <title>Roseihalotalea indica gen. nov., sp. nov., a halophilic Bacteroidetes from mesopelagic Southwest Indian Ocean with higher carbohydrate metabolic potential.</title>
        <authorList>
            <person name="Chen B."/>
            <person name="Zhang M."/>
            <person name="Lin D."/>
            <person name="Ye J."/>
            <person name="Tang K."/>
        </authorList>
    </citation>
    <scope>NUCLEOTIDE SEQUENCE</scope>
    <source>
        <strain evidence="9">TK19036</strain>
    </source>
</reference>
<dbReference type="InterPro" id="IPR037066">
    <property type="entry name" value="Plug_dom_sf"/>
</dbReference>
<evidence type="ECO:0000256" key="4">
    <source>
        <dbReference type="ARBA" id="ARBA00022692"/>
    </source>
</evidence>
<evidence type="ECO:0000313" key="9">
    <source>
        <dbReference type="EMBL" id="WKN35652.1"/>
    </source>
</evidence>
<keyword evidence="6 7" id="KW-0998">Cell outer membrane</keyword>
<evidence type="ECO:0000256" key="1">
    <source>
        <dbReference type="ARBA" id="ARBA00004571"/>
    </source>
</evidence>
<dbReference type="InterPro" id="IPR023997">
    <property type="entry name" value="TonB-dep_OMP_SusC/RagA_CS"/>
</dbReference>
<evidence type="ECO:0000256" key="5">
    <source>
        <dbReference type="ARBA" id="ARBA00023136"/>
    </source>
</evidence>
<reference evidence="9" key="1">
    <citation type="journal article" date="2023" name="Comput. Struct. Biotechnol. J.">
        <title>Discovery of a novel marine Bacteroidetes with a rich repertoire of carbohydrate-active enzymes.</title>
        <authorList>
            <person name="Chen B."/>
            <person name="Liu G."/>
            <person name="Chen Q."/>
            <person name="Wang H."/>
            <person name="Liu L."/>
            <person name="Tang K."/>
        </authorList>
    </citation>
    <scope>NUCLEOTIDE SEQUENCE</scope>
    <source>
        <strain evidence="9">TK19036</strain>
    </source>
</reference>
<name>A0AA49JIL2_9BACT</name>
<comment type="subcellular location">
    <subcellularLocation>
        <location evidence="1 7">Cell outer membrane</location>
        <topology evidence="1 7">Multi-pass membrane protein</topology>
    </subcellularLocation>
</comment>
<dbReference type="NCBIfam" id="TIGR04056">
    <property type="entry name" value="OMP_RagA_SusC"/>
    <property type="match status" value="1"/>
</dbReference>
<dbReference type="Gene3D" id="2.170.130.10">
    <property type="entry name" value="TonB-dependent receptor, plug domain"/>
    <property type="match status" value="1"/>
</dbReference>
<dbReference type="InterPro" id="IPR039426">
    <property type="entry name" value="TonB-dep_rcpt-like"/>
</dbReference>
<dbReference type="InterPro" id="IPR008969">
    <property type="entry name" value="CarboxyPept-like_regulatory"/>
</dbReference>
<dbReference type="Gene3D" id="2.60.40.1120">
    <property type="entry name" value="Carboxypeptidase-like, regulatory domain"/>
    <property type="match status" value="1"/>
</dbReference>
<evidence type="ECO:0000256" key="2">
    <source>
        <dbReference type="ARBA" id="ARBA00022448"/>
    </source>
</evidence>